<organism evidence="1 2">
    <name type="scientific">Acinetobacter haemolyticus</name>
    <dbReference type="NCBI Taxonomy" id="29430"/>
    <lineage>
        <taxon>Bacteria</taxon>
        <taxon>Pseudomonadati</taxon>
        <taxon>Pseudomonadota</taxon>
        <taxon>Gammaproteobacteria</taxon>
        <taxon>Moraxellales</taxon>
        <taxon>Moraxellaceae</taxon>
        <taxon>Acinetobacter</taxon>
    </lineage>
</organism>
<protein>
    <submittedName>
        <fullName evidence="1">Metal-dependent hydrolase</fullName>
    </submittedName>
</protein>
<keyword evidence="1" id="KW-0378">Hydrolase</keyword>
<dbReference type="InterPro" id="IPR016516">
    <property type="entry name" value="UCP07580"/>
</dbReference>
<evidence type="ECO:0000313" key="2">
    <source>
        <dbReference type="Proteomes" id="UP000670925"/>
    </source>
</evidence>
<name>A0AAW4J3S3_ACIHA</name>
<dbReference type="PIRSF" id="PIRSF007580">
    <property type="entry name" value="UCP07580"/>
    <property type="match status" value="1"/>
</dbReference>
<dbReference type="RefSeq" id="WP_208463965.1">
    <property type="nucleotide sequence ID" value="NZ_JAGFOT010000005.1"/>
</dbReference>
<dbReference type="PANTHER" id="PTHR39456">
    <property type="entry name" value="METAL-DEPENDENT HYDROLASE"/>
    <property type="match status" value="1"/>
</dbReference>
<dbReference type="EMBL" id="JAGFOT010000005">
    <property type="protein sequence ID" value="MBO3657607.1"/>
    <property type="molecule type" value="Genomic_DNA"/>
</dbReference>
<dbReference type="GO" id="GO:0016787">
    <property type="term" value="F:hydrolase activity"/>
    <property type="evidence" value="ECO:0007669"/>
    <property type="project" value="UniProtKB-KW"/>
</dbReference>
<reference evidence="1" key="1">
    <citation type="submission" date="2021-03" db="EMBL/GenBank/DDBJ databases">
        <title>Acinetobacter spp. whole-genome sequenced from Terengganu.</title>
        <authorList>
            <person name="Mohd Rani F."/>
        </authorList>
    </citation>
    <scope>NUCLEOTIDE SEQUENCE</scope>
    <source>
        <strain evidence="1">AC1502</strain>
    </source>
</reference>
<dbReference type="Proteomes" id="UP000670925">
    <property type="component" value="Unassembled WGS sequence"/>
</dbReference>
<dbReference type="Pfam" id="PF10118">
    <property type="entry name" value="Metal_hydrol"/>
    <property type="match status" value="1"/>
</dbReference>
<gene>
    <name evidence="1" type="ORF">J5N55_05830</name>
</gene>
<sequence length="287" mass="34106">MFTNTIKPRDLKPTPQQISASIDFPVRRLDLTFSDEIPEFWFENNAFLTCFLAALSSAFPDGERQFIHSVRNYQSQIDNPVLLKQVRAFIGQEAHHGKEHDQLNDLMRKRGYPIDRIYKRFKKMNKMMQQTFSHSHQLASTVCMEHLTAIMADYFISKNIQDLDKFDLGLRKIWAWHAIEETEHKAVAFDVYQSLVNRPYFLRLVMLETTFFFMFITSRGTLELLKHSGQRTNLKNWNVGLRFLFGRNGLVHQISQDYFDFFALDFHPWQHDNRVMAEQLKRKYQII</sequence>
<dbReference type="AlphaFoldDB" id="A0AAW4J3S3"/>
<accession>A0AAW4J3S3</accession>
<proteinExistence type="predicted"/>
<dbReference type="PANTHER" id="PTHR39456:SF1">
    <property type="entry name" value="METAL-DEPENDENT HYDROLASE"/>
    <property type="match status" value="1"/>
</dbReference>
<comment type="caution">
    <text evidence="1">The sequence shown here is derived from an EMBL/GenBank/DDBJ whole genome shotgun (WGS) entry which is preliminary data.</text>
</comment>
<evidence type="ECO:0000313" key="1">
    <source>
        <dbReference type="EMBL" id="MBO3657607.1"/>
    </source>
</evidence>